<dbReference type="InterPro" id="IPR059125">
    <property type="entry name" value="Ferritin_actino"/>
</dbReference>
<dbReference type="InterPro" id="IPR012347">
    <property type="entry name" value="Ferritin-like"/>
</dbReference>
<feature type="domain" description="Ferritin-like" evidence="1">
    <location>
        <begin position="15"/>
        <end position="192"/>
    </location>
</feature>
<dbReference type="Proteomes" id="UP000198741">
    <property type="component" value="Chromosome I"/>
</dbReference>
<dbReference type="RefSeq" id="WP_090479929.1">
    <property type="nucleotide sequence ID" value="NZ_LT629710.1"/>
</dbReference>
<evidence type="ECO:0000313" key="3">
    <source>
        <dbReference type="Proteomes" id="UP000198741"/>
    </source>
</evidence>
<reference evidence="2 3" key="1">
    <citation type="submission" date="2016-10" db="EMBL/GenBank/DDBJ databases">
        <authorList>
            <person name="de Groot N.N."/>
        </authorList>
    </citation>
    <scope>NUCLEOTIDE SEQUENCE [LARGE SCALE GENOMIC DNA]</scope>
    <source>
        <strain evidence="3">P4-7,KCTC 19426,CECT 7604</strain>
    </source>
</reference>
<dbReference type="Gene3D" id="1.20.1260.10">
    <property type="match status" value="1"/>
</dbReference>
<evidence type="ECO:0000259" key="1">
    <source>
        <dbReference type="Pfam" id="PF13794"/>
    </source>
</evidence>
<keyword evidence="3" id="KW-1185">Reference proteome</keyword>
<evidence type="ECO:0000313" key="2">
    <source>
        <dbReference type="EMBL" id="SDP42380.1"/>
    </source>
</evidence>
<accession>A0A1H0SKZ8</accession>
<dbReference type="AlphaFoldDB" id="A0A1H0SKZ8"/>
<name>A0A1H0SKZ8_9ACTN</name>
<dbReference type="OrthoDB" id="3728083at2"/>
<gene>
    <name evidence="2" type="ORF">SAMN04515671_4165</name>
</gene>
<dbReference type="STRING" id="1090615.SAMN04515671_4165"/>
<proteinExistence type="predicted"/>
<dbReference type="InterPro" id="IPR009078">
    <property type="entry name" value="Ferritin-like_SF"/>
</dbReference>
<dbReference type="CDD" id="cd00657">
    <property type="entry name" value="Ferritin_like"/>
    <property type="match status" value="1"/>
</dbReference>
<dbReference type="SUPFAM" id="SSF47240">
    <property type="entry name" value="Ferritin-like"/>
    <property type="match status" value="1"/>
</dbReference>
<dbReference type="Pfam" id="PF13794">
    <property type="entry name" value="MiaE_2"/>
    <property type="match status" value="1"/>
</dbReference>
<protein>
    <submittedName>
        <fullName evidence="2">Rubrerythrin</fullName>
    </submittedName>
</protein>
<organism evidence="2 3">
    <name type="scientific">Nakamurella panacisegetis</name>
    <dbReference type="NCBI Taxonomy" id="1090615"/>
    <lineage>
        <taxon>Bacteria</taxon>
        <taxon>Bacillati</taxon>
        <taxon>Actinomycetota</taxon>
        <taxon>Actinomycetes</taxon>
        <taxon>Nakamurellales</taxon>
        <taxon>Nakamurellaceae</taxon>
        <taxon>Nakamurella</taxon>
    </lineage>
</organism>
<sequence>MTESTGTTIAVPPGTTDLLGVLAYGELSAFDRMAADARYAPTLSGRIALSQMASAEMGHFRRLAAYLEQLGVAVEDAMTPFVAPLEAFHDSTAPHSWLESLVKAHVGDGLAADFYREIAEWLDPVTRDLVFEVLSDTGHSAFAVREVRKACQADPRLTGALALWGRRLLGEAITQAQYVVADHDDLATLIVTGSGDLAGIAALFRRLQMGHTERMKSLGLA</sequence>
<dbReference type="EMBL" id="LT629710">
    <property type="protein sequence ID" value="SDP42380.1"/>
    <property type="molecule type" value="Genomic_DNA"/>
</dbReference>